<dbReference type="RefSeq" id="WP_055392281.1">
    <property type="nucleotide sequence ID" value="NZ_LCTZ01000002.1"/>
</dbReference>
<dbReference type="AlphaFoldDB" id="A0A0Q0XJ25"/>
<evidence type="ECO:0000313" key="2">
    <source>
        <dbReference type="EMBL" id="KQC28745.1"/>
    </source>
</evidence>
<reference evidence="2 3" key="1">
    <citation type="submission" date="2015-04" db="EMBL/GenBank/DDBJ databases">
        <title>Complete genome of flavobacterium.</title>
        <authorList>
            <person name="Kwon Y.M."/>
            <person name="Kim S.-J."/>
        </authorList>
    </citation>
    <scope>NUCLEOTIDE SEQUENCE [LARGE SCALE GENOMIC DNA]</scope>
    <source>
        <strain evidence="2 3">DK169</strain>
    </source>
</reference>
<dbReference type="EMBL" id="LCTZ01000002">
    <property type="protein sequence ID" value="KQC28745.1"/>
    <property type="molecule type" value="Genomic_DNA"/>
</dbReference>
<dbReference type="OrthoDB" id="921445at2"/>
<evidence type="ECO:0000313" key="3">
    <source>
        <dbReference type="Proteomes" id="UP000050827"/>
    </source>
</evidence>
<sequence>MKIQLTAVFMLISTVVLAQKDFEPGYFIDNFGKIFECLIKNENWTRTPKEFFYKLDEMEEVKSLDAYSCQEFQIGESVRFKRMRKDNFKSNSDLKRGESGLTEPVAEKVFVQCLVKGLASLYLFTDGSGDLFLFSKTGTEIKPLVFEKETNGVSNLSGNNTFKKQLIKEFECGNAPIVQEIKYSRNSLIKYFEYLNTCSGDNNHVVFKNTFDQSEPFFVNLKAWAGIQNNTFAKGSQNAPVTYPDQSLPKFGLELELFPRLFGITNVSGLLAVNYFAAENEFQGMSQSEISVTETDLKANYKILEAEIGLRFYINIGPKSAIFLDGGFALIPFSNTQLEQMTTLTILGREPTFSEQQRSSPLDNGNGGFYGFGYSYNKRLYVRFSGRSPQNIISPNIPAFPNDEVSGKSISLGYSFW</sequence>
<evidence type="ECO:0000256" key="1">
    <source>
        <dbReference type="SAM" id="SignalP"/>
    </source>
</evidence>
<feature type="signal peptide" evidence="1">
    <location>
        <begin position="1"/>
        <end position="18"/>
    </location>
</feature>
<dbReference type="Proteomes" id="UP000050827">
    <property type="component" value="Unassembled WGS sequence"/>
</dbReference>
<evidence type="ECO:0008006" key="4">
    <source>
        <dbReference type="Google" id="ProtNLM"/>
    </source>
</evidence>
<organism evidence="2 3">
    <name type="scientific">Flagellimonas eckloniae</name>
    <dbReference type="NCBI Taxonomy" id="346185"/>
    <lineage>
        <taxon>Bacteria</taxon>
        <taxon>Pseudomonadati</taxon>
        <taxon>Bacteroidota</taxon>
        <taxon>Flavobacteriia</taxon>
        <taxon>Flavobacteriales</taxon>
        <taxon>Flavobacteriaceae</taxon>
        <taxon>Flagellimonas</taxon>
    </lineage>
</organism>
<comment type="caution">
    <text evidence="2">The sequence shown here is derived from an EMBL/GenBank/DDBJ whole genome shotgun (WGS) entry which is preliminary data.</text>
</comment>
<accession>A0A0Q0XJ25</accession>
<dbReference type="STRING" id="346185.AAY42_01700"/>
<keyword evidence="3" id="KW-1185">Reference proteome</keyword>
<keyword evidence="1" id="KW-0732">Signal</keyword>
<name>A0A0Q0XJ25_9FLAO</name>
<protein>
    <recommendedName>
        <fullName evidence="4">Outer membrane protein beta-barrel domain-containing protein</fullName>
    </recommendedName>
</protein>
<feature type="chain" id="PRO_5006186551" description="Outer membrane protein beta-barrel domain-containing protein" evidence="1">
    <location>
        <begin position="19"/>
        <end position="417"/>
    </location>
</feature>
<proteinExistence type="predicted"/>
<gene>
    <name evidence="2" type="ORF">AAY42_01700</name>
</gene>